<organism evidence="6 7">
    <name type="scientific">Halobacillus litoralis</name>
    <dbReference type="NCBI Taxonomy" id="45668"/>
    <lineage>
        <taxon>Bacteria</taxon>
        <taxon>Bacillati</taxon>
        <taxon>Bacillota</taxon>
        <taxon>Bacilli</taxon>
        <taxon>Bacillales</taxon>
        <taxon>Bacillaceae</taxon>
        <taxon>Halobacillus</taxon>
    </lineage>
</organism>
<dbReference type="PROSITE" id="PS50931">
    <property type="entry name" value="HTH_LYSR"/>
    <property type="match status" value="1"/>
</dbReference>
<evidence type="ECO:0000256" key="2">
    <source>
        <dbReference type="ARBA" id="ARBA00023015"/>
    </source>
</evidence>
<reference evidence="6 7" key="1">
    <citation type="submission" date="2019-11" db="EMBL/GenBank/DDBJ databases">
        <title>Genome sequences of 17 halophilic strains isolated from different environments.</title>
        <authorList>
            <person name="Furrow R.E."/>
        </authorList>
    </citation>
    <scope>NUCLEOTIDE SEQUENCE [LARGE SCALE GENOMIC DNA]</scope>
    <source>
        <strain evidence="6 7">22511_23_Filter</strain>
    </source>
</reference>
<feature type="domain" description="HTH lysR-type" evidence="5">
    <location>
        <begin position="1"/>
        <end position="57"/>
    </location>
</feature>
<dbReference type="FunFam" id="1.10.10.10:FF:000001">
    <property type="entry name" value="LysR family transcriptional regulator"/>
    <property type="match status" value="1"/>
</dbReference>
<dbReference type="PANTHER" id="PTHR30419:SF8">
    <property type="entry name" value="NITROGEN ASSIMILATION TRANSCRIPTIONAL ACTIVATOR-RELATED"/>
    <property type="match status" value="1"/>
</dbReference>
<keyword evidence="2" id="KW-0805">Transcription regulation</keyword>
<gene>
    <name evidence="6" type="ORF">GLW04_03365</name>
</gene>
<dbReference type="Proteomes" id="UP000460949">
    <property type="component" value="Unassembled WGS sequence"/>
</dbReference>
<evidence type="ECO:0000256" key="3">
    <source>
        <dbReference type="ARBA" id="ARBA00023125"/>
    </source>
</evidence>
<name>A0A845DNH1_9BACI</name>
<evidence type="ECO:0000313" key="6">
    <source>
        <dbReference type="EMBL" id="MYL18913.1"/>
    </source>
</evidence>
<evidence type="ECO:0000256" key="1">
    <source>
        <dbReference type="ARBA" id="ARBA00009437"/>
    </source>
</evidence>
<dbReference type="InterPro" id="IPR036388">
    <property type="entry name" value="WH-like_DNA-bd_sf"/>
</dbReference>
<evidence type="ECO:0000256" key="4">
    <source>
        <dbReference type="ARBA" id="ARBA00023163"/>
    </source>
</evidence>
<dbReference type="GO" id="GO:0003677">
    <property type="term" value="F:DNA binding"/>
    <property type="evidence" value="ECO:0007669"/>
    <property type="project" value="UniProtKB-KW"/>
</dbReference>
<dbReference type="GO" id="GO:0005829">
    <property type="term" value="C:cytosol"/>
    <property type="evidence" value="ECO:0007669"/>
    <property type="project" value="TreeGrafter"/>
</dbReference>
<dbReference type="PRINTS" id="PR00039">
    <property type="entry name" value="HTHLYSR"/>
</dbReference>
<dbReference type="SUPFAM" id="SSF46785">
    <property type="entry name" value="Winged helix' DNA-binding domain"/>
    <property type="match status" value="1"/>
</dbReference>
<evidence type="ECO:0000259" key="5">
    <source>
        <dbReference type="PROSITE" id="PS50931"/>
    </source>
</evidence>
<dbReference type="Gene3D" id="1.10.10.10">
    <property type="entry name" value="Winged helix-like DNA-binding domain superfamily/Winged helix DNA-binding domain"/>
    <property type="match status" value="1"/>
</dbReference>
<dbReference type="InterPro" id="IPR036390">
    <property type="entry name" value="WH_DNA-bd_sf"/>
</dbReference>
<dbReference type="EMBL" id="WMET01000001">
    <property type="protein sequence ID" value="MYL18913.1"/>
    <property type="molecule type" value="Genomic_DNA"/>
</dbReference>
<sequence>MDIRHLQYFAEVAKQMSFTKAASTLHVSQPSLSKTVKQLETELGVPLFYRSKVLQLTDAGEAVLANAIQVLDAFHNLTAELDDITNVKKGKIRIGIPPITGAAFFSKIIRYYRDKYPEVDILLSEVGSKMIKQGVEDGSLDFGLVCNLPVESSQFHTLKVVDDPLMLLVHTDTSTAAKEIVHLGELQDEPFILYREDFTLHDRIIEECRAAGFQPNIVCHSSHRDFMMEMVEAKVGVALLPSQIAREAADKNIAVLPLSHPNLRLELGLVWKKNKYLAFSAREFISMSRDYVKETVRLS</sequence>
<dbReference type="RefSeq" id="WP_160835350.1">
    <property type="nucleotide sequence ID" value="NZ_WMET01000001.1"/>
</dbReference>
<dbReference type="AlphaFoldDB" id="A0A845DNH1"/>
<dbReference type="InterPro" id="IPR000847">
    <property type="entry name" value="LysR_HTH_N"/>
</dbReference>
<proteinExistence type="inferred from homology"/>
<dbReference type="GO" id="GO:0003700">
    <property type="term" value="F:DNA-binding transcription factor activity"/>
    <property type="evidence" value="ECO:0007669"/>
    <property type="project" value="InterPro"/>
</dbReference>
<comment type="similarity">
    <text evidence="1">Belongs to the LysR transcriptional regulatory family.</text>
</comment>
<accession>A0A845DNH1</accession>
<comment type="caution">
    <text evidence="6">The sequence shown here is derived from an EMBL/GenBank/DDBJ whole genome shotgun (WGS) entry which is preliminary data.</text>
</comment>
<dbReference type="InterPro" id="IPR050950">
    <property type="entry name" value="HTH-type_LysR_regulators"/>
</dbReference>
<keyword evidence="4" id="KW-0804">Transcription</keyword>
<protein>
    <submittedName>
        <fullName evidence="6">LysR family transcriptional regulator</fullName>
    </submittedName>
</protein>
<dbReference type="Gene3D" id="3.40.190.290">
    <property type="match status" value="1"/>
</dbReference>
<dbReference type="CDD" id="cd08438">
    <property type="entry name" value="PBP2_CidR"/>
    <property type="match status" value="1"/>
</dbReference>
<keyword evidence="3" id="KW-0238">DNA-binding</keyword>
<dbReference type="Pfam" id="PF00126">
    <property type="entry name" value="HTH_1"/>
    <property type="match status" value="1"/>
</dbReference>
<dbReference type="InterPro" id="IPR005119">
    <property type="entry name" value="LysR_subst-bd"/>
</dbReference>
<dbReference type="SUPFAM" id="SSF53850">
    <property type="entry name" value="Periplasmic binding protein-like II"/>
    <property type="match status" value="1"/>
</dbReference>
<dbReference type="PANTHER" id="PTHR30419">
    <property type="entry name" value="HTH-TYPE TRANSCRIPTIONAL REGULATOR YBHD"/>
    <property type="match status" value="1"/>
</dbReference>
<dbReference type="Pfam" id="PF03466">
    <property type="entry name" value="LysR_substrate"/>
    <property type="match status" value="1"/>
</dbReference>
<evidence type="ECO:0000313" key="7">
    <source>
        <dbReference type="Proteomes" id="UP000460949"/>
    </source>
</evidence>